<dbReference type="Proteomes" id="UP000234206">
    <property type="component" value="Unassembled WGS sequence"/>
</dbReference>
<evidence type="ECO:0000313" key="2">
    <source>
        <dbReference type="Proteomes" id="UP000234206"/>
    </source>
</evidence>
<evidence type="ECO:0000313" key="1">
    <source>
        <dbReference type="EMBL" id="PKZ40729.1"/>
    </source>
</evidence>
<accession>A0A2I1P7X7</accession>
<dbReference type="OrthoDB" id="4399984at2"/>
<name>A0A2I1P7X7_9MICO</name>
<proteinExistence type="predicted"/>
<dbReference type="InterPro" id="IPR025368">
    <property type="entry name" value="DUF4272"/>
</dbReference>
<gene>
    <name evidence="1" type="ORF">CYJ76_11520</name>
</gene>
<keyword evidence="2" id="KW-1185">Reference proteome</keyword>
<dbReference type="AlphaFoldDB" id="A0A2I1P7X7"/>
<dbReference type="Pfam" id="PF14094">
    <property type="entry name" value="DUF4272"/>
    <property type="match status" value="1"/>
</dbReference>
<dbReference type="EMBL" id="PKIZ01000067">
    <property type="protein sequence ID" value="PKZ40729.1"/>
    <property type="molecule type" value="Genomic_DNA"/>
</dbReference>
<comment type="caution">
    <text evidence="1">The sequence shown here is derived from an EMBL/GenBank/DDBJ whole genome shotgun (WGS) entry which is preliminary data.</text>
</comment>
<protein>
    <submittedName>
        <fullName evidence="1">DUF4272 domain-containing protein</fullName>
    </submittedName>
</protein>
<reference evidence="1 2" key="1">
    <citation type="submission" date="2017-12" db="EMBL/GenBank/DDBJ databases">
        <title>Phylogenetic diversity of female urinary microbiome.</title>
        <authorList>
            <person name="Thomas-White K."/>
            <person name="Wolfe A.J."/>
        </authorList>
    </citation>
    <scope>NUCLEOTIDE SEQUENCE [LARGE SCALE GENOMIC DNA]</scope>
    <source>
        <strain evidence="1 2">UMB1298</strain>
    </source>
</reference>
<feature type="non-terminal residue" evidence="1">
    <location>
        <position position="1"/>
    </location>
</feature>
<feature type="non-terminal residue" evidence="1">
    <location>
        <position position="132"/>
    </location>
</feature>
<sequence>LWRKGFQVATTLPPVRSEAEVLLRPAEEVFNRAVTLSVVATVAVAVLNGEPVDFDSLRAGSRRTFDNLTPIERSFLDAAETAQKAQEAQGARAYSQELRDDAYQLAWAYTAAEFLAWVVGLIDIDVFGLAPV</sequence>
<organism evidence="1 2">
    <name type="scientific">Kytococcus schroeteri</name>
    <dbReference type="NCBI Taxonomy" id="138300"/>
    <lineage>
        <taxon>Bacteria</taxon>
        <taxon>Bacillati</taxon>
        <taxon>Actinomycetota</taxon>
        <taxon>Actinomycetes</taxon>
        <taxon>Micrococcales</taxon>
        <taxon>Kytococcaceae</taxon>
        <taxon>Kytococcus</taxon>
    </lineage>
</organism>